<proteinExistence type="inferred from homology"/>
<dbReference type="GO" id="GO:0005829">
    <property type="term" value="C:cytosol"/>
    <property type="evidence" value="ECO:0007669"/>
    <property type="project" value="TreeGrafter"/>
</dbReference>
<protein>
    <submittedName>
        <fullName evidence="5">TatD family deoxyribonuclease</fullName>
    </submittedName>
</protein>
<dbReference type="PANTHER" id="PTHR46124">
    <property type="entry name" value="D-AMINOACYL-TRNA DEACYLASE"/>
    <property type="match status" value="1"/>
</dbReference>
<dbReference type="AlphaFoldDB" id="A0A7V5CTA8"/>
<feature type="binding site" evidence="4">
    <location>
        <position position="7"/>
    </location>
    <ligand>
        <name>a divalent metal cation</name>
        <dbReference type="ChEBI" id="CHEBI:60240"/>
        <label>1</label>
    </ligand>
</feature>
<dbReference type="FunFam" id="3.20.20.140:FF:000005">
    <property type="entry name" value="TatD family hydrolase"/>
    <property type="match status" value="1"/>
</dbReference>
<keyword evidence="2 4" id="KW-0479">Metal-binding</keyword>
<dbReference type="Gene3D" id="3.20.20.140">
    <property type="entry name" value="Metal-dependent hydrolases"/>
    <property type="match status" value="1"/>
</dbReference>
<comment type="similarity">
    <text evidence="1">Belongs to the metallo-dependent hydrolases superfamily. TatD-type hydrolase family.</text>
</comment>
<feature type="binding site" evidence="4">
    <location>
        <position position="167"/>
    </location>
    <ligand>
        <name>a divalent metal cation</name>
        <dbReference type="ChEBI" id="CHEBI:60240"/>
        <label>2</label>
    </ligand>
</feature>
<feature type="binding site" evidence="4">
    <location>
        <position position="135"/>
    </location>
    <ligand>
        <name>a divalent metal cation</name>
        <dbReference type="ChEBI" id="CHEBI:60240"/>
        <label>2</label>
    </ligand>
</feature>
<dbReference type="CDD" id="cd01310">
    <property type="entry name" value="TatD_DNAse"/>
    <property type="match status" value="1"/>
</dbReference>
<dbReference type="Pfam" id="PF01026">
    <property type="entry name" value="TatD_DNase"/>
    <property type="match status" value="1"/>
</dbReference>
<accession>A0A7V5CTA8</accession>
<dbReference type="NCBIfam" id="TIGR00010">
    <property type="entry name" value="YchF/TatD family DNA exonuclease"/>
    <property type="match status" value="1"/>
</dbReference>
<dbReference type="InterPro" id="IPR032466">
    <property type="entry name" value="Metal_Hydrolase"/>
</dbReference>
<feature type="binding site" evidence="4">
    <location>
        <position position="5"/>
    </location>
    <ligand>
        <name>a divalent metal cation</name>
        <dbReference type="ChEBI" id="CHEBI:60240"/>
        <label>1</label>
    </ligand>
</feature>
<comment type="caution">
    <text evidence="5">The sequence shown here is derived from an EMBL/GenBank/DDBJ whole genome shotgun (WGS) entry which is preliminary data.</text>
</comment>
<dbReference type="InterPro" id="IPR001130">
    <property type="entry name" value="TatD-like"/>
</dbReference>
<gene>
    <name evidence="5" type="ORF">ENW50_06725</name>
</gene>
<dbReference type="GO" id="GO:0004536">
    <property type="term" value="F:DNA nuclease activity"/>
    <property type="evidence" value="ECO:0007669"/>
    <property type="project" value="InterPro"/>
</dbReference>
<dbReference type="PIRSF" id="PIRSF005902">
    <property type="entry name" value="DNase_TatD"/>
    <property type="match status" value="1"/>
</dbReference>
<dbReference type="GO" id="GO:0016788">
    <property type="term" value="F:hydrolase activity, acting on ester bonds"/>
    <property type="evidence" value="ECO:0007669"/>
    <property type="project" value="InterPro"/>
</dbReference>
<evidence type="ECO:0000256" key="2">
    <source>
        <dbReference type="ARBA" id="ARBA00022723"/>
    </source>
</evidence>
<reference evidence="5" key="1">
    <citation type="journal article" date="2020" name="mSystems">
        <title>Genome- and Community-Level Interaction Insights into Carbon Utilization and Element Cycling Functions of Hydrothermarchaeota in Hydrothermal Sediment.</title>
        <authorList>
            <person name="Zhou Z."/>
            <person name="Liu Y."/>
            <person name="Xu W."/>
            <person name="Pan J."/>
            <person name="Luo Z.H."/>
            <person name="Li M."/>
        </authorList>
    </citation>
    <scope>NUCLEOTIDE SEQUENCE [LARGE SCALE GENOMIC DNA]</scope>
    <source>
        <strain evidence="5">SpSt-855</strain>
    </source>
</reference>
<dbReference type="GO" id="GO:0046872">
    <property type="term" value="F:metal ion binding"/>
    <property type="evidence" value="ECO:0007669"/>
    <property type="project" value="UniProtKB-KW"/>
</dbReference>
<keyword evidence="3" id="KW-0378">Hydrolase</keyword>
<dbReference type="PANTHER" id="PTHR46124:SF2">
    <property type="entry name" value="D-AMINOACYL-TRNA DEACYLASE"/>
    <property type="match status" value="1"/>
</dbReference>
<evidence type="ECO:0000256" key="3">
    <source>
        <dbReference type="ARBA" id="ARBA00022801"/>
    </source>
</evidence>
<evidence type="ECO:0000256" key="1">
    <source>
        <dbReference type="ARBA" id="ARBA00009275"/>
    </source>
</evidence>
<dbReference type="InterPro" id="IPR015991">
    <property type="entry name" value="TatD/YcfH-like"/>
</dbReference>
<organism evidence="5">
    <name type="scientific">Acidobacterium capsulatum</name>
    <dbReference type="NCBI Taxonomy" id="33075"/>
    <lineage>
        <taxon>Bacteria</taxon>
        <taxon>Pseudomonadati</taxon>
        <taxon>Acidobacteriota</taxon>
        <taxon>Terriglobia</taxon>
        <taxon>Terriglobales</taxon>
        <taxon>Acidobacteriaceae</taxon>
        <taxon>Acidobacterium</taxon>
    </lineage>
</organism>
<evidence type="ECO:0000256" key="4">
    <source>
        <dbReference type="PIRSR" id="PIRSR005902-1"/>
    </source>
</evidence>
<name>A0A7V5CTA8_9BACT</name>
<evidence type="ECO:0000313" key="5">
    <source>
        <dbReference type="EMBL" id="HGY94364.1"/>
    </source>
</evidence>
<feature type="binding site" evidence="4">
    <location>
        <position position="99"/>
    </location>
    <ligand>
        <name>a divalent metal cation</name>
        <dbReference type="ChEBI" id="CHEBI:60240"/>
        <label>1</label>
    </ligand>
</feature>
<dbReference type="SUPFAM" id="SSF51556">
    <property type="entry name" value="Metallo-dependent hydrolases"/>
    <property type="match status" value="1"/>
</dbReference>
<feature type="binding site" evidence="4">
    <location>
        <position position="217"/>
    </location>
    <ligand>
        <name>a divalent metal cation</name>
        <dbReference type="ChEBI" id="CHEBI:60240"/>
        <label>1</label>
    </ligand>
</feature>
<dbReference type="EMBL" id="DTKL01000039">
    <property type="protein sequence ID" value="HGY94364.1"/>
    <property type="molecule type" value="Genomic_DNA"/>
</dbReference>
<sequence length="272" mass="29984">MIDSHAHLDSARYDDDREAMLARAWEAGVRGILSIGIGDGPETMHRAAELSREYAGKPGVPKIWASAGIHPHEAQYATDEALARLDELLARPEVIACGEIGLDYYYDHSPREVQQDAFSRQMALAAKHKRPIIIHCRPSDNSTNAWDDTLAQLESEWKPTGLGGILHCFTGEWQHARRAMDMGFLTSFAGNITFPKAQAIRDAALQVPLDRMLIETDCPFLAPVPNRGKRNEPAWVKEVAVTLGGLRQIAPEEAALRTTQNFGAFFGTAVSV</sequence>